<dbReference type="AlphaFoldDB" id="B4JCP8"/>
<dbReference type="GO" id="GO:0001671">
    <property type="term" value="F:ATPase activator activity"/>
    <property type="evidence" value="ECO:0007669"/>
    <property type="project" value="TreeGrafter"/>
</dbReference>
<dbReference type="STRING" id="7222.B4JCP8"/>
<dbReference type="PhylomeDB" id="B4JCP8"/>
<protein>
    <submittedName>
        <fullName evidence="3">GH11675</fullName>
    </submittedName>
</protein>
<evidence type="ECO:0000256" key="2">
    <source>
        <dbReference type="SAM" id="SignalP"/>
    </source>
</evidence>
<gene>
    <name evidence="3" type="primary">Dgri\GH11675</name>
    <name evidence="3" type="ORF">Dgri_GH11675</name>
</gene>
<feature type="chain" id="PRO_5012248970" evidence="2">
    <location>
        <begin position="16"/>
        <end position="419"/>
    </location>
</feature>
<dbReference type="eggNOG" id="KOG3868">
    <property type="taxonomic scope" value="Eukaryota"/>
</dbReference>
<dbReference type="OrthoDB" id="7863632at2759"/>
<keyword evidence="1" id="KW-0472">Membrane</keyword>
<feature type="signal peptide" evidence="2">
    <location>
        <begin position="1"/>
        <end position="15"/>
    </location>
</feature>
<keyword evidence="1" id="KW-0812">Transmembrane</keyword>
<dbReference type="KEGG" id="dgr:6562187"/>
<name>B4JCP8_DROGR</name>
<evidence type="ECO:0000313" key="4">
    <source>
        <dbReference type="Proteomes" id="UP000001070"/>
    </source>
</evidence>
<dbReference type="GO" id="GO:0033176">
    <property type="term" value="C:proton-transporting V-type ATPase complex"/>
    <property type="evidence" value="ECO:0007669"/>
    <property type="project" value="TreeGrafter"/>
</dbReference>
<dbReference type="PANTHER" id="PTHR12471">
    <property type="entry name" value="VACUOLAR ATP SYNTHASE SUBUNIT S1"/>
    <property type="match status" value="1"/>
</dbReference>
<dbReference type="InterPro" id="IPR008388">
    <property type="entry name" value="Ac45_acc_su"/>
</dbReference>
<dbReference type="OMA" id="DINCDVC"/>
<accession>B4JCP8</accession>
<feature type="transmembrane region" description="Helical" evidence="1">
    <location>
        <begin position="373"/>
        <end position="395"/>
    </location>
</feature>
<dbReference type="HOGENOM" id="CLU_662718_0_0_1"/>
<keyword evidence="2" id="KW-0732">Signal</keyword>
<keyword evidence="4" id="KW-1185">Reference proteome</keyword>
<evidence type="ECO:0000256" key="1">
    <source>
        <dbReference type="SAM" id="Phobius"/>
    </source>
</evidence>
<dbReference type="GO" id="GO:0030641">
    <property type="term" value="P:regulation of cellular pH"/>
    <property type="evidence" value="ECO:0007669"/>
    <property type="project" value="TreeGrafter"/>
</dbReference>
<proteinExistence type="predicted"/>
<reference evidence="3 4" key="1">
    <citation type="journal article" date="2007" name="Nature">
        <title>Evolution of genes and genomes on the Drosophila phylogeny.</title>
        <authorList>
            <consortium name="Drosophila 12 Genomes Consortium"/>
            <person name="Clark A.G."/>
            <person name="Eisen M.B."/>
            <person name="Smith D.R."/>
            <person name="Bergman C.M."/>
            <person name="Oliver B."/>
            <person name="Markow T.A."/>
            <person name="Kaufman T.C."/>
            <person name="Kellis M."/>
            <person name="Gelbart W."/>
            <person name="Iyer V.N."/>
            <person name="Pollard D.A."/>
            <person name="Sackton T.B."/>
            <person name="Larracuente A.M."/>
            <person name="Singh N.D."/>
            <person name="Abad J.P."/>
            <person name="Abt D.N."/>
            <person name="Adryan B."/>
            <person name="Aguade M."/>
            <person name="Akashi H."/>
            <person name="Anderson W.W."/>
            <person name="Aquadro C.F."/>
            <person name="Ardell D.H."/>
            <person name="Arguello R."/>
            <person name="Artieri C.G."/>
            <person name="Barbash D.A."/>
            <person name="Barker D."/>
            <person name="Barsanti P."/>
            <person name="Batterham P."/>
            <person name="Batzoglou S."/>
            <person name="Begun D."/>
            <person name="Bhutkar A."/>
            <person name="Blanco E."/>
            <person name="Bosak S.A."/>
            <person name="Bradley R.K."/>
            <person name="Brand A.D."/>
            <person name="Brent M.R."/>
            <person name="Brooks A.N."/>
            <person name="Brown R.H."/>
            <person name="Butlin R.K."/>
            <person name="Caggese C."/>
            <person name="Calvi B.R."/>
            <person name="Bernardo de Carvalho A."/>
            <person name="Caspi A."/>
            <person name="Castrezana S."/>
            <person name="Celniker S.E."/>
            <person name="Chang J.L."/>
            <person name="Chapple C."/>
            <person name="Chatterji S."/>
            <person name="Chinwalla A."/>
            <person name="Civetta A."/>
            <person name="Clifton S.W."/>
            <person name="Comeron J.M."/>
            <person name="Costello J.C."/>
            <person name="Coyne J.A."/>
            <person name="Daub J."/>
            <person name="David R.G."/>
            <person name="Delcher A.L."/>
            <person name="Delehaunty K."/>
            <person name="Do C.B."/>
            <person name="Ebling H."/>
            <person name="Edwards K."/>
            <person name="Eickbush T."/>
            <person name="Evans J.D."/>
            <person name="Filipski A."/>
            <person name="Findeiss S."/>
            <person name="Freyhult E."/>
            <person name="Fulton L."/>
            <person name="Fulton R."/>
            <person name="Garcia A.C."/>
            <person name="Gardiner A."/>
            <person name="Garfield D.A."/>
            <person name="Garvin B.E."/>
            <person name="Gibson G."/>
            <person name="Gilbert D."/>
            <person name="Gnerre S."/>
            <person name="Godfrey J."/>
            <person name="Good R."/>
            <person name="Gotea V."/>
            <person name="Gravely B."/>
            <person name="Greenberg A.J."/>
            <person name="Griffiths-Jones S."/>
            <person name="Gross S."/>
            <person name="Guigo R."/>
            <person name="Gustafson E.A."/>
            <person name="Haerty W."/>
            <person name="Hahn M.W."/>
            <person name="Halligan D.L."/>
            <person name="Halpern A.L."/>
            <person name="Halter G.M."/>
            <person name="Han M.V."/>
            <person name="Heger A."/>
            <person name="Hillier L."/>
            <person name="Hinrichs A.S."/>
            <person name="Holmes I."/>
            <person name="Hoskins R.A."/>
            <person name="Hubisz M.J."/>
            <person name="Hultmark D."/>
            <person name="Huntley M.A."/>
            <person name="Jaffe D.B."/>
            <person name="Jagadeeshan S."/>
            <person name="Jeck W.R."/>
            <person name="Johnson J."/>
            <person name="Jones C.D."/>
            <person name="Jordan W.C."/>
            <person name="Karpen G.H."/>
            <person name="Kataoka E."/>
            <person name="Keightley P.D."/>
            <person name="Kheradpour P."/>
            <person name="Kirkness E.F."/>
            <person name="Koerich L.B."/>
            <person name="Kristiansen K."/>
            <person name="Kudrna D."/>
            <person name="Kulathinal R.J."/>
            <person name="Kumar S."/>
            <person name="Kwok R."/>
            <person name="Lander E."/>
            <person name="Langley C.H."/>
            <person name="Lapoint R."/>
            <person name="Lazzaro B.P."/>
            <person name="Lee S.J."/>
            <person name="Levesque L."/>
            <person name="Li R."/>
            <person name="Lin C.F."/>
            <person name="Lin M.F."/>
            <person name="Lindblad-Toh K."/>
            <person name="Llopart A."/>
            <person name="Long M."/>
            <person name="Low L."/>
            <person name="Lozovsky E."/>
            <person name="Lu J."/>
            <person name="Luo M."/>
            <person name="Machado C.A."/>
            <person name="Makalowski W."/>
            <person name="Marzo M."/>
            <person name="Matsuda M."/>
            <person name="Matzkin L."/>
            <person name="McAllister B."/>
            <person name="McBride C.S."/>
            <person name="McKernan B."/>
            <person name="McKernan K."/>
            <person name="Mendez-Lago M."/>
            <person name="Minx P."/>
            <person name="Mollenhauer M.U."/>
            <person name="Montooth K."/>
            <person name="Mount S.M."/>
            <person name="Mu X."/>
            <person name="Myers E."/>
            <person name="Negre B."/>
            <person name="Newfeld S."/>
            <person name="Nielsen R."/>
            <person name="Noor M.A."/>
            <person name="O'Grady P."/>
            <person name="Pachter L."/>
            <person name="Papaceit M."/>
            <person name="Parisi M.J."/>
            <person name="Parisi M."/>
            <person name="Parts L."/>
            <person name="Pedersen J.S."/>
            <person name="Pesole G."/>
            <person name="Phillippy A.M."/>
            <person name="Ponting C.P."/>
            <person name="Pop M."/>
            <person name="Porcelli D."/>
            <person name="Powell J.R."/>
            <person name="Prohaska S."/>
            <person name="Pruitt K."/>
            <person name="Puig M."/>
            <person name="Quesneville H."/>
            <person name="Ram K.R."/>
            <person name="Rand D."/>
            <person name="Rasmussen M.D."/>
            <person name="Reed L.K."/>
            <person name="Reenan R."/>
            <person name="Reily A."/>
            <person name="Remington K.A."/>
            <person name="Rieger T.T."/>
            <person name="Ritchie M.G."/>
            <person name="Robin C."/>
            <person name="Rogers Y.H."/>
            <person name="Rohde C."/>
            <person name="Rozas J."/>
            <person name="Rubenfield M.J."/>
            <person name="Ruiz A."/>
            <person name="Russo S."/>
            <person name="Salzberg S.L."/>
            <person name="Sanchez-Gracia A."/>
            <person name="Saranga D.J."/>
            <person name="Sato H."/>
            <person name="Schaeffer S.W."/>
            <person name="Schatz M.C."/>
            <person name="Schlenke T."/>
            <person name="Schwartz R."/>
            <person name="Segarra C."/>
            <person name="Singh R.S."/>
            <person name="Sirot L."/>
            <person name="Sirota M."/>
            <person name="Sisneros N.B."/>
            <person name="Smith C.D."/>
            <person name="Smith T.F."/>
            <person name="Spieth J."/>
            <person name="Stage D.E."/>
            <person name="Stark A."/>
            <person name="Stephan W."/>
            <person name="Strausberg R.L."/>
            <person name="Strempel S."/>
            <person name="Sturgill D."/>
            <person name="Sutton G."/>
            <person name="Sutton G.G."/>
            <person name="Tao W."/>
            <person name="Teichmann S."/>
            <person name="Tobari Y.N."/>
            <person name="Tomimura Y."/>
            <person name="Tsolas J.M."/>
            <person name="Valente V.L."/>
            <person name="Venter E."/>
            <person name="Venter J.C."/>
            <person name="Vicario S."/>
            <person name="Vieira F.G."/>
            <person name="Vilella A.J."/>
            <person name="Villasante A."/>
            <person name="Walenz B."/>
            <person name="Wang J."/>
            <person name="Wasserman M."/>
            <person name="Watts T."/>
            <person name="Wilson D."/>
            <person name="Wilson R.K."/>
            <person name="Wing R.A."/>
            <person name="Wolfner M.F."/>
            <person name="Wong A."/>
            <person name="Wong G.K."/>
            <person name="Wu C.I."/>
            <person name="Wu G."/>
            <person name="Yamamoto D."/>
            <person name="Yang H.P."/>
            <person name="Yang S.P."/>
            <person name="Yorke J.A."/>
            <person name="Yoshida K."/>
            <person name="Zdobnov E."/>
            <person name="Zhang P."/>
            <person name="Zhang Y."/>
            <person name="Zimin A.V."/>
            <person name="Baldwin J."/>
            <person name="Abdouelleil A."/>
            <person name="Abdulkadir J."/>
            <person name="Abebe A."/>
            <person name="Abera B."/>
            <person name="Abreu J."/>
            <person name="Acer S.C."/>
            <person name="Aftuck L."/>
            <person name="Alexander A."/>
            <person name="An P."/>
            <person name="Anderson E."/>
            <person name="Anderson S."/>
            <person name="Arachi H."/>
            <person name="Azer M."/>
            <person name="Bachantsang P."/>
            <person name="Barry A."/>
            <person name="Bayul T."/>
            <person name="Berlin A."/>
            <person name="Bessette D."/>
            <person name="Bloom T."/>
            <person name="Blye J."/>
            <person name="Boguslavskiy L."/>
            <person name="Bonnet C."/>
            <person name="Boukhgalter B."/>
            <person name="Bourzgui I."/>
            <person name="Brown A."/>
            <person name="Cahill P."/>
            <person name="Channer S."/>
            <person name="Cheshatsang Y."/>
            <person name="Chuda L."/>
            <person name="Citroen M."/>
            <person name="Collymore A."/>
            <person name="Cooke P."/>
            <person name="Costello M."/>
            <person name="D'Aco K."/>
            <person name="Daza R."/>
            <person name="De Haan G."/>
            <person name="DeGray S."/>
            <person name="DeMaso C."/>
            <person name="Dhargay N."/>
            <person name="Dooley K."/>
            <person name="Dooley E."/>
            <person name="Doricent M."/>
            <person name="Dorje P."/>
            <person name="Dorjee K."/>
            <person name="Dupes A."/>
            <person name="Elong R."/>
            <person name="Falk J."/>
            <person name="Farina A."/>
            <person name="Faro S."/>
            <person name="Ferguson D."/>
            <person name="Fisher S."/>
            <person name="Foley C.D."/>
            <person name="Franke A."/>
            <person name="Friedrich D."/>
            <person name="Gadbois L."/>
            <person name="Gearin G."/>
            <person name="Gearin C.R."/>
            <person name="Giannoukos G."/>
            <person name="Goode T."/>
            <person name="Graham J."/>
            <person name="Grandbois E."/>
            <person name="Grewal S."/>
            <person name="Gyaltsen K."/>
            <person name="Hafez N."/>
            <person name="Hagos B."/>
            <person name="Hall J."/>
            <person name="Henson C."/>
            <person name="Hollinger A."/>
            <person name="Honan T."/>
            <person name="Huard M.D."/>
            <person name="Hughes L."/>
            <person name="Hurhula B."/>
            <person name="Husby M.E."/>
            <person name="Kamat A."/>
            <person name="Kanga B."/>
            <person name="Kashin S."/>
            <person name="Khazanovich D."/>
            <person name="Kisner P."/>
            <person name="Lance K."/>
            <person name="Lara M."/>
            <person name="Lee W."/>
            <person name="Lennon N."/>
            <person name="Letendre F."/>
            <person name="LeVine R."/>
            <person name="Lipovsky A."/>
            <person name="Liu X."/>
            <person name="Liu J."/>
            <person name="Liu S."/>
            <person name="Lokyitsang T."/>
            <person name="Lokyitsang Y."/>
            <person name="Lubonja R."/>
            <person name="Lui A."/>
            <person name="MacDonald P."/>
            <person name="Magnisalis V."/>
            <person name="Maru K."/>
            <person name="Matthews C."/>
            <person name="McCusker W."/>
            <person name="McDonough S."/>
            <person name="Mehta T."/>
            <person name="Meldrim J."/>
            <person name="Meneus L."/>
            <person name="Mihai O."/>
            <person name="Mihalev A."/>
            <person name="Mihova T."/>
            <person name="Mittelman R."/>
            <person name="Mlenga V."/>
            <person name="Montmayeur A."/>
            <person name="Mulrain L."/>
            <person name="Navidi A."/>
            <person name="Naylor J."/>
            <person name="Negash T."/>
            <person name="Nguyen T."/>
            <person name="Nguyen N."/>
            <person name="Nicol R."/>
            <person name="Norbu C."/>
            <person name="Norbu N."/>
            <person name="Novod N."/>
            <person name="O'Neill B."/>
            <person name="Osman S."/>
            <person name="Markiewicz E."/>
            <person name="Oyono O.L."/>
            <person name="Patti C."/>
            <person name="Phunkhang P."/>
            <person name="Pierre F."/>
            <person name="Priest M."/>
            <person name="Raghuraman S."/>
            <person name="Rege F."/>
            <person name="Reyes R."/>
            <person name="Rise C."/>
            <person name="Rogov P."/>
            <person name="Ross K."/>
            <person name="Ryan E."/>
            <person name="Settipalli S."/>
            <person name="Shea T."/>
            <person name="Sherpa N."/>
            <person name="Shi L."/>
            <person name="Shih D."/>
            <person name="Sparrow T."/>
            <person name="Spaulding J."/>
            <person name="Stalker J."/>
            <person name="Stange-Thomann N."/>
            <person name="Stavropoulos S."/>
            <person name="Stone C."/>
            <person name="Strader C."/>
            <person name="Tesfaye S."/>
            <person name="Thomson T."/>
            <person name="Thoulutsang Y."/>
            <person name="Thoulutsang D."/>
            <person name="Topham K."/>
            <person name="Topping I."/>
            <person name="Tsamla T."/>
            <person name="Vassiliev H."/>
            <person name="Vo A."/>
            <person name="Wangchuk T."/>
            <person name="Wangdi T."/>
            <person name="Weiand M."/>
            <person name="Wilkinson J."/>
            <person name="Wilson A."/>
            <person name="Yadav S."/>
            <person name="Young G."/>
            <person name="Yu Q."/>
            <person name="Zembek L."/>
            <person name="Zhong D."/>
            <person name="Zimmer A."/>
            <person name="Zwirko Z."/>
            <person name="Jaffe D.B."/>
            <person name="Alvarez P."/>
            <person name="Brockman W."/>
            <person name="Butler J."/>
            <person name="Chin C."/>
            <person name="Gnerre S."/>
            <person name="Grabherr M."/>
            <person name="Kleber M."/>
            <person name="Mauceli E."/>
            <person name="MacCallum I."/>
        </authorList>
    </citation>
    <scope>NUCLEOTIDE SEQUENCE [LARGE SCALE GENOMIC DNA]</scope>
    <source>
        <strain evidence="4">Tucson 15287-2541.00</strain>
    </source>
</reference>
<dbReference type="InParanoid" id="B4JCP8"/>
<keyword evidence="1" id="KW-1133">Transmembrane helix</keyword>
<evidence type="ECO:0000313" key="3">
    <source>
        <dbReference type="EMBL" id="EDW04212.1"/>
    </source>
</evidence>
<dbReference type="EMBL" id="CH916368">
    <property type="protein sequence ID" value="EDW04212.1"/>
    <property type="molecule type" value="Genomic_DNA"/>
</dbReference>
<organism evidence="4">
    <name type="scientific">Drosophila grimshawi</name>
    <name type="common">Hawaiian fruit fly</name>
    <name type="synonym">Idiomyia grimshawi</name>
    <dbReference type="NCBI Taxonomy" id="7222"/>
    <lineage>
        <taxon>Eukaryota</taxon>
        <taxon>Metazoa</taxon>
        <taxon>Ecdysozoa</taxon>
        <taxon>Arthropoda</taxon>
        <taxon>Hexapoda</taxon>
        <taxon>Insecta</taxon>
        <taxon>Pterygota</taxon>
        <taxon>Neoptera</taxon>
        <taxon>Endopterygota</taxon>
        <taxon>Diptera</taxon>
        <taxon>Brachycera</taxon>
        <taxon>Muscomorpha</taxon>
        <taxon>Ephydroidea</taxon>
        <taxon>Drosophilidae</taxon>
        <taxon>Drosophila</taxon>
        <taxon>Hawaiian Drosophila</taxon>
    </lineage>
</organism>
<sequence length="419" mass="47881">MAAVQLLLLINGIAAIHLPSTPPAVIWGVKLPGPGNIFQALPSRKFVRMLMPQQEDHMIVAFLAPMLTSKDLSCGENDKCFEYLRQVAPLTYYSQVQQPVESIEQLFTNRGQKLKWSTTFEMSQLKCQTDRIHAYNFRDNNLTAHDQIMAAVAGNLWGCPLIMIYTAHGEQMEALQRRLQRTNSIIIWEKQQPSWKKAKRNKLLQNRTKIDPNEVTVLRHLKAIIGVNRIVLAEQYLSAQQVHYKRQQIDLNEKHSSLRLELEHRSSIMKGVTLIIVTSMGSLRLRFLPAMGNWHMTSMKFKNITLIPRDIIFYSNKFSFCCQALTAYSKEGHRLTLFSFSMDIIIEGDFSALDYDYIPKPCWLCEGYLTTGLIQSIFIVVILLSLLGMGLTMFLSMGRNKRMSGANDPEPHVKETAET</sequence>
<dbReference type="Proteomes" id="UP000001070">
    <property type="component" value="Unassembled WGS sequence"/>
</dbReference>
<dbReference type="PANTHER" id="PTHR12471:SF7">
    <property type="entry name" value="V-TYPE PROTON ATPASE SUBUNIT S1"/>
    <property type="match status" value="1"/>
</dbReference>